<dbReference type="AlphaFoldDB" id="A0A9D9DVN7"/>
<dbReference type="PROSITE" id="PS51257">
    <property type="entry name" value="PROKAR_LIPOPROTEIN"/>
    <property type="match status" value="1"/>
</dbReference>
<dbReference type="Proteomes" id="UP000823612">
    <property type="component" value="Unassembled WGS sequence"/>
</dbReference>
<dbReference type="EMBL" id="JADIMZ010000032">
    <property type="protein sequence ID" value="MBO8432119.1"/>
    <property type="molecule type" value="Genomic_DNA"/>
</dbReference>
<comment type="caution">
    <text evidence="1">The sequence shown here is derived from an EMBL/GenBank/DDBJ whole genome shotgun (WGS) entry which is preliminary data.</text>
</comment>
<accession>A0A9D9DVN7</accession>
<protein>
    <recommendedName>
        <fullName evidence="3">Lipoprotein</fullName>
    </recommendedName>
</protein>
<proteinExistence type="predicted"/>
<reference evidence="1" key="1">
    <citation type="submission" date="2020-10" db="EMBL/GenBank/DDBJ databases">
        <authorList>
            <person name="Gilroy R."/>
        </authorList>
    </citation>
    <scope>NUCLEOTIDE SEQUENCE</scope>
    <source>
        <strain evidence="1">2889</strain>
    </source>
</reference>
<evidence type="ECO:0008006" key="3">
    <source>
        <dbReference type="Google" id="ProtNLM"/>
    </source>
</evidence>
<evidence type="ECO:0000313" key="2">
    <source>
        <dbReference type="Proteomes" id="UP000823612"/>
    </source>
</evidence>
<reference evidence="1" key="2">
    <citation type="journal article" date="2021" name="PeerJ">
        <title>Extensive microbial diversity within the chicken gut microbiome revealed by metagenomics and culture.</title>
        <authorList>
            <person name="Gilroy R."/>
            <person name="Ravi A."/>
            <person name="Getino M."/>
            <person name="Pursley I."/>
            <person name="Horton D.L."/>
            <person name="Alikhan N.F."/>
            <person name="Baker D."/>
            <person name="Gharbi K."/>
            <person name="Hall N."/>
            <person name="Watson M."/>
            <person name="Adriaenssens E.M."/>
            <person name="Foster-Nyarko E."/>
            <person name="Jarju S."/>
            <person name="Secka A."/>
            <person name="Antonio M."/>
            <person name="Oren A."/>
            <person name="Chaudhuri R.R."/>
            <person name="La Ragione R."/>
            <person name="Hildebrand F."/>
            <person name="Pallen M.J."/>
        </authorList>
    </citation>
    <scope>NUCLEOTIDE SEQUENCE</scope>
    <source>
        <strain evidence="1">2889</strain>
    </source>
</reference>
<name>A0A9D9DVN7_9BACT</name>
<evidence type="ECO:0000313" key="1">
    <source>
        <dbReference type="EMBL" id="MBO8432119.1"/>
    </source>
</evidence>
<sequence>MKTILWMISVLGMAAAMVSCKPDEESLRGEAGFILDTTSRWTLADPDRLGVLSGSYEVFNDTMIEGVRWRQIGRNSREGWVLDCLLRQEGEQVYRYDAASGEGLLVYDFDVAEGEQVTVYGLEGAETLTVEKVGDTVLPGGDGLPYRYVSLRSGDYRDVWVENMGSLRTGFYFFGTSTRLEGFIYDKRPGIHLYVNPEYAYLINE</sequence>
<gene>
    <name evidence="1" type="ORF">IAB08_02340</name>
</gene>
<organism evidence="1 2">
    <name type="scientific">Candidatus Pullibacteroides excrementavium</name>
    <dbReference type="NCBI Taxonomy" id="2840905"/>
    <lineage>
        <taxon>Bacteria</taxon>
        <taxon>Pseudomonadati</taxon>
        <taxon>Bacteroidota</taxon>
        <taxon>Bacteroidia</taxon>
        <taxon>Bacteroidales</taxon>
        <taxon>Candidatus Pullibacteroides</taxon>
    </lineage>
</organism>